<reference evidence="1 2" key="1">
    <citation type="submission" date="2017-06" db="EMBL/GenBank/DDBJ databases">
        <title>Genome sequencing of cyanobaciteial culture collection at National Institute for Environmental Studies (NIES).</title>
        <authorList>
            <person name="Hirose Y."/>
            <person name="Shimura Y."/>
            <person name="Fujisawa T."/>
            <person name="Nakamura Y."/>
            <person name="Kawachi M."/>
        </authorList>
    </citation>
    <scope>NUCLEOTIDE SEQUENCE [LARGE SCALE GENOMIC DNA]</scope>
    <source>
        <strain evidence="1 2">NIES-806</strain>
    </source>
</reference>
<keyword evidence="2" id="KW-1185">Reference proteome</keyword>
<dbReference type="KEGG" id="dcm:NIES806_15600"/>
<name>A0A1Z4V1K3_9CYAN</name>
<accession>A0A1Z4V1K3</accession>
<dbReference type="EMBL" id="AP018316">
    <property type="protein sequence ID" value="BAZ85357.1"/>
    <property type="molecule type" value="Genomic_DNA"/>
</dbReference>
<sequence>MANIKINNLQAANLNSSTSELFNELTEAEILDIRGGLGPGGAVGGAIIGAIGNFGYQLGAGRVGPGRGFNWQSFIGTTAVSAAIGFSGGAAAWYFRPRVAFFGGVAGGRMGW</sequence>
<dbReference type="Proteomes" id="UP000218702">
    <property type="component" value="Chromosome"/>
</dbReference>
<proteinExistence type="predicted"/>
<dbReference type="RefSeq" id="WP_096665938.1">
    <property type="nucleotide sequence ID" value="NZ_AP018316.1"/>
</dbReference>
<protein>
    <recommendedName>
        <fullName evidence="3">Bacteriocin</fullName>
    </recommendedName>
</protein>
<evidence type="ECO:0008006" key="3">
    <source>
        <dbReference type="Google" id="ProtNLM"/>
    </source>
</evidence>
<dbReference type="InterPro" id="IPR023991">
    <property type="entry name" value="Bacteriocin_IIb_lactobn/cerein"/>
</dbReference>
<evidence type="ECO:0000313" key="1">
    <source>
        <dbReference type="EMBL" id="BAZ85357.1"/>
    </source>
</evidence>
<gene>
    <name evidence="1" type="ORF">NIES806_15600</name>
</gene>
<dbReference type="AlphaFoldDB" id="A0A1Z4V1K3"/>
<dbReference type="NCBIfam" id="TIGR03949">
    <property type="entry name" value="bact_IIb_cerein"/>
    <property type="match status" value="1"/>
</dbReference>
<organism evidence="1 2">
    <name type="scientific">Dolichospermum compactum NIES-806</name>
    <dbReference type="NCBI Taxonomy" id="1973481"/>
    <lineage>
        <taxon>Bacteria</taxon>
        <taxon>Bacillati</taxon>
        <taxon>Cyanobacteriota</taxon>
        <taxon>Cyanophyceae</taxon>
        <taxon>Nostocales</taxon>
        <taxon>Aphanizomenonaceae</taxon>
        <taxon>Dolichospermum</taxon>
        <taxon>Dolichospermum compactum</taxon>
    </lineage>
</organism>
<evidence type="ECO:0000313" key="2">
    <source>
        <dbReference type="Proteomes" id="UP000218702"/>
    </source>
</evidence>